<dbReference type="InterPro" id="IPR039398">
    <property type="entry name" value="Deltex_fam"/>
</dbReference>
<comment type="catalytic activity">
    <reaction evidence="1">
        <text>S-ubiquitinyl-[E2 ubiquitin-conjugating enzyme]-L-cysteine + [acceptor protein]-L-lysine = [E2 ubiquitin-conjugating enzyme]-L-cysteine + N(6)-ubiquitinyl-[acceptor protein]-L-lysine.</text>
        <dbReference type="EC" id="2.3.2.27"/>
    </reaction>
</comment>
<dbReference type="UniPathway" id="UPA00143"/>
<evidence type="ECO:0000256" key="2">
    <source>
        <dbReference type="ARBA" id="ARBA00004906"/>
    </source>
</evidence>
<dbReference type="Pfam" id="PF02825">
    <property type="entry name" value="WWE"/>
    <property type="match status" value="1"/>
</dbReference>
<dbReference type="PANTHER" id="PTHR12622">
    <property type="entry name" value="DELTEX-RELATED"/>
    <property type="match status" value="1"/>
</dbReference>
<sequence length="693" mass="75303">MWQNDEGQSSGKFCWEAYTEDVCEELERRWRAFVQQQGQQPMQKVQMRVRNTDYEFDFQGMTQTNRKTKKQRGIYRSPFSWEWQVDVHTDRRSPACEFAPFAVDEAAKLEEAFVRKFCKTFLIGRDRSVDMSADEQTNVKTGRKRGIRRVPIPSAPPPSALCTCHLSEDSRSRRRSGGGFFGRSAAGGVSSSSSSSQQSQQQQHQQMQQQQNGGGRPHQPGGSSKKGVGALFPFNTFWGNQQASSSSSSASRAPFGQQQQQQQQQAGNGRGGGLFGFASSFGLSGSSSNSTAGRGGRVEEYHCSGEVGQLGRERVGSLVVWARDEDLSSLVGEGAAQLDEKLGIVRLGDCVCCTDEMKVKVRMSEGGGNREKRKLDGSDDADRDRPLSSAAHPPLSCSPSPVDEDEDMGVGTETGRGGANLSPAAQHQDISRGVTPPTVPSTGAHPSRPSPSQGTPDRQVCAGTSQPLRGVPGALGLHGVLTAAGTDCQEDTEGQEEDEDEHPVRPKGCSHWVHMGCLLQWAASAPKALSCPSCKKTICLKRGSCPKGTMTVTEHPAGSDPCAGHEKEATAEIFYSVPPGLQDSHHPSPGTPFEGTRRVGFLPLTEEGRIVLRMLVEAFERGYTFEVGTSLTTHKDNKVVWSGIHHKTSLSGGTHGWPDETYFQRVVAELSERGIDPTEEESERLKELWGTES</sequence>
<dbReference type="InterPro" id="IPR039396">
    <property type="entry name" value="Deltex_C"/>
</dbReference>
<feature type="compositionally biased region" description="Basic and acidic residues" evidence="6">
    <location>
        <begin position="364"/>
        <end position="386"/>
    </location>
</feature>
<dbReference type="Gene3D" id="3.30.40.10">
    <property type="entry name" value="Zinc/RING finger domain, C3HC4 (zinc finger)"/>
    <property type="match status" value="1"/>
</dbReference>
<feature type="region of interest" description="Disordered" evidence="6">
    <location>
        <begin position="674"/>
        <end position="693"/>
    </location>
</feature>
<gene>
    <name evidence="8" type="ORF">Cvel_20621</name>
</gene>
<dbReference type="Pfam" id="PF18102">
    <property type="entry name" value="DTC"/>
    <property type="match status" value="1"/>
</dbReference>
<dbReference type="Gene3D" id="3.30.390.130">
    <property type="match status" value="1"/>
</dbReference>
<dbReference type="SUPFAM" id="SSF117839">
    <property type="entry name" value="WWE domain"/>
    <property type="match status" value="2"/>
</dbReference>
<evidence type="ECO:0000256" key="6">
    <source>
        <dbReference type="SAM" id="MobiDB-lite"/>
    </source>
</evidence>
<evidence type="ECO:0000256" key="4">
    <source>
        <dbReference type="ARBA" id="ARBA00022679"/>
    </source>
</evidence>
<feature type="compositionally biased region" description="Polar residues" evidence="6">
    <location>
        <begin position="450"/>
        <end position="467"/>
    </location>
</feature>
<dbReference type="GO" id="GO:0007219">
    <property type="term" value="P:Notch signaling pathway"/>
    <property type="evidence" value="ECO:0007669"/>
    <property type="project" value="InterPro"/>
</dbReference>
<dbReference type="GO" id="GO:0016567">
    <property type="term" value="P:protein ubiquitination"/>
    <property type="evidence" value="ECO:0007669"/>
    <property type="project" value="UniProtKB-UniPathway"/>
</dbReference>
<dbReference type="InterPro" id="IPR039399">
    <property type="entry name" value="Deltex_C_sf"/>
</dbReference>
<proteinExistence type="predicted"/>
<feature type="region of interest" description="Disordered" evidence="6">
    <location>
        <begin position="133"/>
        <end position="271"/>
    </location>
</feature>
<comment type="pathway">
    <text evidence="2">Protein modification; protein ubiquitination.</text>
</comment>
<dbReference type="InterPro" id="IPR037197">
    <property type="entry name" value="WWE_dom_sf"/>
</dbReference>
<accession>A0A0G4G8B6</accession>
<keyword evidence="5" id="KW-0479">Metal-binding</keyword>
<feature type="compositionally biased region" description="Low complexity" evidence="6">
    <location>
        <begin position="182"/>
        <end position="211"/>
    </location>
</feature>
<reference evidence="8" key="1">
    <citation type="submission" date="2014-11" db="EMBL/GenBank/DDBJ databases">
        <authorList>
            <person name="Otto D Thomas"/>
            <person name="Naeem Raeece"/>
        </authorList>
    </citation>
    <scope>NUCLEOTIDE SEQUENCE</scope>
</reference>
<feature type="domain" description="WWE" evidence="7">
    <location>
        <begin position="1"/>
        <end position="76"/>
    </location>
</feature>
<organism evidence="8">
    <name type="scientific">Chromera velia CCMP2878</name>
    <dbReference type="NCBI Taxonomy" id="1169474"/>
    <lineage>
        <taxon>Eukaryota</taxon>
        <taxon>Sar</taxon>
        <taxon>Alveolata</taxon>
        <taxon>Colpodellida</taxon>
        <taxon>Chromeraceae</taxon>
        <taxon>Chromera</taxon>
    </lineage>
</organism>
<dbReference type="EC" id="2.3.2.27" evidence="3"/>
<dbReference type="Gene3D" id="3.30.720.50">
    <property type="match status" value="1"/>
</dbReference>
<dbReference type="InterPro" id="IPR004170">
    <property type="entry name" value="WWE_dom"/>
</dbReference>
<evidence type="ECO:0000256" key="5">
    <source>
        <dbReference type="ARBA" id="ARBA00022723"/>
    </source>
</evidence>
<evidence type="ECO:0000259" key="7">
    <source>
        <dbReference type="PROSITE" id="PS50918"/>
    </source>
</evidence>
<protein>
    <recommendedName>
        <fullName evidence="3">RING-type E3 ubiquitin transferase</fullName>
        <ecNumber evidence="3">2.3.2.27</ecNumber>
    </recommendedName>
</protein>
<dbReference type="GO" id="GO:0046872">
    <property type="term" value="F:metal ion binding"/>
    <property type="evidence" value="ECO:0007669"/>
    <property type="project" value="UniProtKB-KW"/>
</dbReference>
<dbReference type="AlphaFoldDB" id="A0A0G4G8B6"/>
<dbReference type="SUPFAM" id="SSF57850">
    <property type="entry name" value="RING/U-box"/>
    <property type="match status" value="1"/>
</dbReference>
<feature type="compositionally biased region" description="Basic and acidic residues" evidence="6">
    <location>
        <begin position="683"/>
        <end position="693"/>
    </location>
</feature>
<evidence type="ECO:0000313" key="8">
    <source>
        <dbReference type="EMBL" id="CEM24589.1"/>
    </source>
</evidence>
<keyword evidence="4" id="KW-0808">Transferase</keyword>
<dbReference type="GO" id="GO:0061630">
    <property type="term" value="F:ubiquitin protein ligase activity"/>
    <property type="evidence" value="ECO:0007669"/>
    <property type="project" value="UniProtKB-EC"/>
</dbReference>
<dbReference type="VEuPathDB" id="CryptoDB:Cvel_20621"/>
<feature type="region of interest" description="Disordered" evidence="6">
    <location>
        <begin position="364"/>
        <end position="472"/>
    </location>
</feature>
<dbReference type="PROSITE" id="PS50918">
    <property type="entry name" value="WWE"/>
    <property type="match status" value="1"/>
</dbReference>
<dbReference type="EMBL" id="CDMZ01000956">
    <property type="protein sequence ID" value="CEM24589.1"/>
    <property type="molecule type" value="Genomic_DNA"/>
</dbReference>
<evidence type="ECO:0000256" key="3">
    <source>
        <dbReference type="ARBA" id="ARBA00012483"/>
    </source>
</evidence>
<feature type="compositionally biased region" description="Low complexity" evidence="6">
    <location>
        <begin position="243"/>
        <end position="267"/>
    </location>
</feature>
<name>A0A0G4G8B6_9ALVE</name>
<dbReference type="InterPro" id="IPR013083">
    <property type="entry name" value="Znf_RING/FYVE/PHD"/>
</dbReference>
<evidence type="ECO:0000256" key="1">
    <source>
        <dbReference type="ARBA" id="ARBA00000900"/>
    </source>
</evidence>